<accession>A0ABV2TTT2</accession>
<comment type="caution">
    <text evidence="1">The sequence shown here is derived from an EMBL/GenBank/DDBJ whole genome shotgun (WGS) entry which is preliminary data.</text>
</comment>
<gene>
    <name evidence="1" type="ORF">ABXZ32_02685</name>
</gene>
<name>A0ABV2TTT2_9FLAO</name>
<sequence>MTIDLIKYLKGGDLRSNAKAKELESLIKTQKDFDALFHFLYSKDRLLIMRAADVLEEISRANPNYLWPHQRDILQFLKTAKHKEFKWHLAQMVGRLQLTPVQRQEASDVLTSWVTDSSESKIVRVNALQALYDINEQYHERDEELQELIENLKKENIPSLISRIRKLTSS</sequence>
<evidence type="ECO:0000313" key="1">
    <source>
        <dbReference type="EMBL" id="MET7028280.1"/>
    </source>
</evidence>
<evidence type="ECO:0000313" key="2">
    <source>
        <dbReference type="Proteomes" id="UP001549773"/>
    </source>
</evidence>
<organism evidence="1 2">
    <name type="scientific">Sediminicola luteus</name>
    <dbReference type="NCBI Taxonomy" id="319238"/>
    <lineage>
        <taxon>Bacteria</taxon>
        <taxon>Pseudomonadati</taxon>
        <taxon>Bacteroidota</taxon>
        <taxon>Flavobacteriia</taxon>
        <taxon>Flavobacteriales</taxon>
        <taxon>Flavobacteriaceae</taxon>
        <taxon>Sediminicola</taxon>
    </lineage>
</organism>
<evidence type="ECO:0008006" key="3">
    <source>
        <dbReference type="Google" id="ProtNLM"/>
    </source>
</evidence>
<keyword evidence="2" id="KW-1185">Reference proteome</keyword>
<proteinExistence type="predicted"/>
<dbReference type="RefSeq" id="WP_354617140.1">
    <property type="nucleotide sequence ID" value="NZ_JBEWYP010000001.1"/>
</dbReference>
<dbReference type="InterPro" id="IPR016024">
    <property type="entry name" value="ARM-type_fold"/>
</dbReference>
<dbReference type="Gene3D" id="1.25.10.10">
    <property type="entry name" value="Leucine-rich Repeat Variant"/>
    <property type="match status" value="1"/>
</dbReference>
<protein>
    <recommendedName>
        <fullName evidence="3">HEAT repeat domain-containing protein</fullName>
    </recommendedName>
</protein>
<dbReference type="SUPFAM" id="SSF48371">
    <property type="entry name" value="ARM repeat"/>
    <property type="match status" value="1"/>
</dbReference>
<reference evidence="1 2" key="1">
    <citation type="submission" date="2024-07" db="EMBL/GenBank/DDBJ databases">
        <title>The genome sequence of type strain Sediminicola luteus GDMCC 1.2596T.</title>
        <authorList>
            <person name="Liu Y."/>
        </authorList>
    </citation>
    <scope>NUCLEOTIDE SEQUENCE [LARGE SCALE GENOMIC DNA]</scope>
    <source>
        <strain evidence="1 2">GDMCC 1.2596</strain>
    </source>
</reference>
<dbReference type="EMBL" id="JBEWYP010000001">
    <property type="protein sequence ID" value="MET7028280.1"/>
    <property type="molecule type" value="Genomic_DNA"/>
</dbReference>
<dbReference type="Proteomes" id="UP001549773">
    <property type="component" value="Unassembled WGS sequence"/>
</dbReference>
<dbReference type="InterPro" id="IPR011989">
    <property type="entry name" value="ARM-like"/>
</dbReference>